<dbReference type="InterPro" id="IPR036464">
    <property type="entry name" value="Rubisco_LSMT_subst-bd_sf"/>
</dbReference>
<protein>
    <recommendedName>
        <fullName evidence="4">N-lysine methyltransferase</fullName>
        <ecNumber evidence="4">2.1.1.-</ecNumber>
    </recommendedName>
</protein>
<gene>
    <name evidence="6" type="ORF">DH2020_030159</name>
</gene>
<dbReference type="CDD" id="cd10527">
    <property type="entry name" value="SET_LSMT"/>
    <property type="match status" value="1"/>
</dbReference>
<proteinExistence type="inferred from homology"/>
<keyword evidence="3 4" id="KW-0949">S-adenosyl-L-methionine</keyword>
<dbReference type="InterPro" id="IPR050600">
    <property type="entry name" value="SETD3_SETD6_MTase"/>
</dbReference>
<dbReference type="Gene3D" id="3.90.1410.10">
    <property type="entry name" value="set domain protein methyltransferase, domain 1"/>
    <property type="match status" value="1"/>
</dbReference>
<evidence type="ECO:0000256" key="4">
    <source>
        <dbReference type="PIRNR" id="PIRNR011771"/>
    </source>
</evidence>
<comment type="subcellular location">
    <subcellularLocation>
        <location evidence="4">Nucleus</location>
    </subcellularLocation>
</comment>
<keyword evidence="2 4" id="KW-0808">Transferase</keyword>
<comment type="caution">
    <text evidence="6">The sequence shown here is derived from an EMBL/GenBank/DDBJ whole genome shotgun (WGS) entry which is preliminary data.</text>
</comment>
<reference evidence="6 7" key="1">
    <citation type="journal article" date="2021" name="Comput. Struct. Biotechnol. J.">
        <title>De novo genome assembly of the potent medicinal plant Rehmannia glutinosa using nanopore technology.</title>
        <authorList>
            <person name="Ma L."/>
            <person name="Dong C."/>
            <person name="Song C."/>
            <person name="Wang X."/>
            <person name="Zheng X."/>
            <person name="Niu Y."/>
            <person name="Chen S."/>
            <person name="Feng W."/>
        </authorList>
    </citation>
    <scope>NUCLEOTIDE SEQUENCE [LARGE SCALE GENOMIC DNA]</scope>
    <source>
        <strain evidence="6">DH-2019</strain>
    </source>
</reference>
<evidence type="ECO:0000313" key="6">
    <source>
        <dbReference type="EMBL" id="KAK6136111.1"/>
    </source>
</evidence>
<feature type="region of interest" description="Disordered" evidence="5">
    <location>
        <begin position="214"/>
        <end position="262"/>
    </location>
</feature>
<evidence type="ECO:0000256" key="3">
    <source>
        <dbReference type="ARBA" id="ARBA00022691"/>
    </source>
</evidence>
<keyword evidence="1 4" id="KW-0489">Methyltransferase</keyword>
<dbReference type="PANTHER" id="PTHR13271:SF34">
    <property type="entry name" value="N-LYSINE METHYLTRANSFERASE SETD6"/>
    <property type="match status" value="1"/>
</dbReference>
<dbReference type="Proteomes" id="UP001318860">
    <property type="component" value="Unassembled WGS sequence"/>
</dbReference>
<dbReference type="Gene3D" id="3.90.1420.10">
    <property type="entry name" value="Rubisco LSMT, substrate-binding domain"/>
    <property type="match status" value="1"/>
</dbReference>
<sequence>MAAASNDRRTRGFKRWMKFHGIECSDALLISTENSGADDLSISVKALCDLKEGDVVATIPKQSCLTVKTSAASHLIEEAQLGGYLGLAVALMYEKSLGPQSKWFQYLQILPPFEPIPLLWSLPEIDSLLSGTELHKIIKEDKSLVYQDWKECIKPLLCSASFELNPEYFTVEEYLAAKSLIASRSFQIDEYHGSGMVPLADLFNHKTAAEDVHFTSVSSSSESDTDAESGKENADDEGGGDDEPIAPDFHSETEGFSGSDLELSSVSGNEPTFLEMIIIKDVKAGVEIRFTEPDNPFDILNIDLDIVVQWSLSLFSCRHGRRRLSLWRKMDYSGCFSQDSEYFEISLDGEPQVELLVLLYIMLLPEEEFLELDLALSATGEVKETSNFRLLKKESFLSTKDSEVNKKLLLTQSVCRALSSLADARESFYGPKSLEEDIRSFNECCRATDPKLYHSLLLRISERRIIEKLRYFAASGAGISRTASKTRKRKRVERK</sequence>
<evidence type="ECO:0000256" key="1">
    <source>
        <dbReference type="ARBA" id="ARBA00022603"/>
    </source>
</evidence>
<dbReference type="SUPFAM" id="SSF82199">
    <property type="entry name" value="SET domain"/>
    <property type="match status" value="1"/>
</dbReference>
<dbReference type="InterPro" id="IPR046341">
    <property type="entry name" value="SET_dom_sf"/>
</dbReference>
<comment type="function">
    <text evidence="4">Protein-lysine N-methyltransferase.</text>
</comment>
<feature type="compositionally biased region" description="Acidic residues" evidence="5">
    <location>
        <begin position="234"/>
        <end position="245"/>
    </location>
</feature>
<evidence type="ECO:0000256" key="2">
    <source>
        <dbReference type="ARBA" id="ARBA00022679"/>
    </source>
</evidence>
<dbReference type="EC" id="2.1.1.-" evidence="4"/>
<dbReference type="EMBL" id="JABTTQ020001054">
    <property type="protein sequence ID" value="KAK6136111.1"/>
    <property type="molecule type" value="Genomic_DNA"/>
</dbReference>
<keyword evidence="7" id="KW-1185">Reference proteome</keyword>
<evidence type="ECO:0000256" key="5">
    <source>
        <dbReference type="SAM" id="MobiDB-lite"/>
    </source>
</evidence>
<dbReference type="PANTHER" id="PTHR13271">
    <property type="entry name" value="UNCHARACTERIZED PUTATIVE METHYLTRANSFERASE"/>
    <property type="match status" value="1"/>
</dbReference>
<keyword evidence="4" id="KW-0539">Nucleus</keyword>
<dbReference type="PIRSF" id="PIRSF011771">
    <property type="entry name" value="RMS1_SET"/>
    <property type="match status" value="1"/>
</dbReference>
<organism evidence="6 7">
    <name type="scientific">Rehmannia glutinosa</name>
    <name type="common">Chinese foxglove</name>
    <dbReference type="NCBI Taxonomy" id="99300"/>
    <lineage>
        <taxon>Eukaryota</taxon>
        <taxon>Viridiplantae</taxon>
        <taxon>Streptophyta</taxon>
        <taxon>Embryophyta</taxon>
        <taxon>Tracheophyta</taxon>
        <taxon>Spermatophyta</taxon>
        <taxon>Magnoliopsida</taxon>
        <taxon>eudicotyledons</taxon>
        <taxon>Gunneridae</taxon>
        <taxon>Pentapetalae</taxon>
        <taxon>asterids</taxon>
        <taxon>lamiids</taxon>
        <taxon>Lamiales</taxon>
        <taxon>Orobanchaceae</taxon>
        <taxon>Rehmannieae</taxon>
        <taxon>Rehmannia</taxon>
    </lineage>
</organism>
<comment type="similarity">
    <text evidence="4">Belongs to the class V-like SAM-binding methyltransferase superfamily. Histone-lysine methyltransferase family. SETD6 subfamily.</text>
</comment>
<evidence type="ECO:0000313" key="7">
    <source>
        <dbReference type="Proteomes" id="UP001318860"/>
    </source>
</evidence>
<accession>A0ABR0VP55</accession>
<dbReference type="InterPro" id="IPR011383">
    <property type="entry name" value="N-lys_methylase_SETD6"/>
</dbReference>
<name>A0ABR0VP55_REHGL</name>